<proteinExistence type="predicted"/>
<evidence type="ECO:0000313" key="4">
    <source>
        <dbReference type="Proteomes" id="UP000199604"/>
    </source>
</evidence>
<keyword evidence="4" id="KW-1185">Reference proteome</keyword>
<dbReference type="AlphaFoldDB" id="A0A1I0YKK6"/>
<gene>
    <name evidence="3" type="ORF">SAMN05660845_1827</name>
</gene>
<dbReference type="PANTHER" id="PTHR37833:SF1">
    <property type="entry name" value="SIGNAL PEPTIDE PROTEIN"/>
    <property type="match status" value="1"/>
</dbReference>
<evidence type="ECO:0000313" key="3">
    <source>
        <dbReference type="EMBL" id="SFB13935.1"/>
    </source>
</evidence>
<dbReference type="PANTHER" id="PTHR37833">
    <property type="entry name" value="LIPOPROTEIN-RELATED"/>
    <property type="match status" value="1"/>
</dbReference>
<accession>A0A1I0YKK6</accession>
<dbReference type="Proteomes" id="UP000199604">
    <property type="component" value="Unassembled WGS sequence"/>
</dbReference>
<dbReference type="STRING" id="498292.SAMN05660845_1827"/>
<feature type="chain" id="PRO_5011509417" description="DUF1573 domain-containing protein" evidence="2">
    <location>
        <begin position="22"/>
        <end position="178"/>
    </location>
</feature>
<dbReference type="InterPro" id="IPR011467">
    <property type="entry name" value="DUF1573"/>
</dbReference>
<dbReference type="OrthoDB" id="826619at2"/>
<keyword evidence="2" id="KW-0732">Signal</keyword>
<evidence type="ECO:0000256" key="2">
    <source>
        <dbReference type="SAM" id="SignalP"/>
    </source>
</evidence>
<sequence>MKKIIFILSAIAFFGANTVNAQEVATKAKMEVKKTTKVKKAKKVAAVAIPKVEGAGMVFENETIDYGTIAHNADGKREFVLTNNGNKPLIITNAQGSCGCTVPTTPKDPIAPGTKAIIGVKYDTNRPGPFTKTVTVTSNAEGMPTKILTIKGTVLPDAAPAPGTTPMTVTPVVEPTKS</sequence>
<reference evidence="4" key="1">
    <citation type="submission" date="2016-10" db="EMBL/GenBank/DDBJ databases">
        <authorList>
            <person name="Varghese N."/>
            <person name="Submissions S."/>
        </authorList>
    </citation>
    <scope>NUCLEOTIDE SEQUENCE [LARGE SCALE GENOMIC DNA]</scope>
    <source>
        <strain evidence="4">DSM 21789</strain>
    </source>
</reference>
<organism evidence="3 4">
    <name type="scientific">Flavobacterium swingsii</name>
    <dbReference type="NCBI Taxonomy" id="498292"/>
    <lineage>
        <taxon>Bacteria</taxon>
        <taxon>Pseudomonadati</taxon>
        <taxon>Bacteroidota</taxon>
        <taxon>Flavobacteriia</taxon>
        <taxon>Flavobacteriales</taxon>
        <taxon>Flavobacteriaceae</taxon>
        <taxon>Flavobacterium</taxon>
    </lineage>
</organism>
<evidence type="ECO:0008006" key="5">
    <source>
        <dbReference type="Google" id="ProtNLM"/>
    </source>
</evidence>
<dbReference type="Gene3D" id="2.60.40.10">
    <property type="entry name" value="Immunoglobulins"/>
    <property type="match status" value="1"/>
</dbReference>
<dbReference type="EMBL" id="FOJT01000004">
    <property type="protein sequence ID" value="SFB13935.1"/>
    <property type="molecule type" value="Genomic_DNA"/>
</dbReference>
<evidence type="ECO:0000256" key="1">
    <source>
        <dbReference type="SAM" id="MobiDB-lite"/>
    </source>
</evidence>
<dbReference type="RefSeq" id="WP_091476435.1">
    <property type="nucleotide sequence ID" value="NZ_FOJT01000004.1"/>
</dbReference>
<feature type="signal peptide" evidence="2">
    <location>
        <begin position="1"/>
        <end position="21"/>
    </location>
</feature>
<name>A0A1I0YKK6_9FLAO</name>
<feature type="region of interest" description="Disordered" evidence="1">
    <location>
        <begin position="159"/>
        <end position="178"/>
    </location>
</feature>
<protein>
    <recommendedName>
        <fullName evidence="5">DUF1573 domain-containing protein</fullName>
    </recommendedName>
</protein>
<dbReference type="Pfam" id="PF07610">
    <property type="entry name" value="DUF1573"/>
    <property type="match status" value="1"/>
</dbReference>
<dbReference type="InterPro" id="IPR013783">
    <property type="entry name" value="Ig-like_fold"/>
</dbReference>